<dbReference type="InterPro" id="IPR039425">
    <property type="entry name" value="RNA_pol_sigma-70-like"/>
</dbReference>
<keyword evidence="5" id="KW-0804">Transcription</keyword>
<feature type="domain" description="RNA polymerase sigma-70 region 2" evidence="6">
    <location>
        <begin position="40"/>
        <end position="104"/>
    </location>
</feature>
<dbReference type="GO" id="GO:0003677">
    <property type="term" value="F:DNA binding"/>
    <property type="evidence" value="ECO:0007669"/>
    <property type="project" value="UniProtKB-KW"/>
</dbReference>
<dbReference type="NCBIfam" id="TIGR02937">
    <property type="entry name" value="sigma70-ECF"/>
    <property type="match status" value="1"/>
</dbReference>
<dbReference type="PANTHER" id="PTHR43133">
    <property type="entry name" value="RNA POLYMERASE ECF-TYPE SIGMA FACTO"/>
    <property type="match status" value="1"/>
</dbReference>
<comment type="similarity">
    <text evidence="1">Belongs to the sigma-70 factor family. ECF subfamily.</text>
</comment>
<dbReference type="EMBL" id="CADDAV010000001">
    <property type="protein sequence ID" value="CAB0578634.1"/>
    <property type="molecule type" value="Genomic_DNA"/>
</dbReference>
<evidence type="ECO:0000256" key="3">
    <source>
        <dbReference type="ARBA" id="ARBA00023082"/>
    </source>
</evidence>
<dbReference type="KEGG" id="cdip:ERS451417_02395"/>
<comment type="caution">
    <text evidence="8">The sequence shown here is derived from an EMBL/GenBank/DDBJ whole genome shotgun (WGS) entry which is preliminary data.</text>
</comment>
<evidence type="ECO:0000256" key="4">
    <source>
        <dbReference type="ARBA" id="ARBA00023125"/>
    </source>
</evidence>
<dbReference type="OMA" id="LVDMQGY"/>
<name>A0A0D6HAT2_CORDP</name>
<dbReference type="InterPro" id="IPR013249">
    <property type="entry name" value="RNA_pol_sigma70_r4_t2"/>
</dbReference>
<keyword evidence="2" id="KW-0805">Transcription regulation</keyword>
<reference evidence="8 9" key="1">
    <citation type="submission" date="2020-02" db="EMBL/GenBank/DDBJ databases">
        <authorList>
            <person name="Brisse S."/>
        </authorList>
    </citation>
    <scope>NUCLEOTIDE SEQUENCE [LARGE SCALE GENOMIC DNA]</scope>
    <source>
        <strain evidence="8">CIP107547</strain>
    </source>
</reference>
<dbReference type="Pfam" id="PF04542">
    <property type="entry name" value="Sigma70_r2"/>
    <property type="match status" value="1"/>
</dbReference>
<accession>A0A0D6HAT2</accession>
<dbReference type="AlphaFoldDB" id="A0A0D6HAT2"/>
<evidence type="ECO:0000256" key="2">
    <source>
        <dbReference type="ARBA" id="ARBA00023015"/>
    </source>
</evidence>
<dbReference type="InterPro" id="IPR036388">
    <property type="entry name" value="WH-like_DNA-bd_sf"/>
</dbReference>
<keyword evidence="3" id="KW-0731">Sigma factor</keyword>
<dbReference type="PANTHER" id="PTHR43133:SF50">
    <property type="entry name" value="ECF RNA POLYMERASE SIGMA FACTOR SIGM"/>
    <property type="match status" value="1"/>
</dbReference>
<protein>
    <submittedName>
        <fullName evidence="8">RNA polymerase sigma factor</fullName>
    </submittedName>
</protein>
<dbReference type="RefSeq" id="WP_014311116.1">
    <property type="nucleotide sequence ID" value="NZ_CP039522.1"/>
</dbReference>
<evidence type="ECO:0000259" key="7">
    <source>
        <dbReference type="Pfam" id="PF08281"/>
    </source>
</evidence>
<dbReference type="Gene3D" id="1.10.1740.10">
    <property type="match status" value="1"/>
</dbReference>
<dbReference type="Pfam" id="PF08281">
    <property type="entry name" value="Sigma70_r4_2"/>
    <property type="match status" value="1"/>
</dbReference>
<gene>
    <name evidence="8" type="ORF">CIP107547_00111</name>
</gene>
<sequence length="200" mass="22478">MVGGIADPCVGIVEHASCSDDQLVTLYLEGNGQAFHEITRRHYKKLWWLAKKYTQSATDADDIMQESLLKASHSLHRYRRDAALSTWLYKLVANTAYDYVHRRRERNFILVDDYHEAAIASGHPSSHDPLDAHETTMSVSRAVQQLAPDQRTAIELVDIMGYDINLAAAITGVKPGTIKSRRARAKTQLQAMLEPLMTDS</sequence>
<dbReference type="InterPro" id="IPR013325">
    <property type="entry name" value="RNA_pol_sigma_r2"/>
</dbReference>
<dbReference type="Proteomes" id="UP000480222">
    <property type="component" value="Unassembled WGS sequence"/>
</dbReference>
<keyword evidence="4" id="KW-0238">DNA-binding</keyword>
<evidence type="ECO:0000259" key="6">
    <source>
        <dbReference type="Pfam" id="PF04542"/>
    </source>
</evidence>
<dbReference type="GeneID" id="29422862"/>
<dbReference type="SUPFAM" id="SSF88659">
    <property type="entry name" value="Sigma3 and sigma4 domains of RNA polymerase sigma factors"/>
    <property type="match status" value="1"/>
</dbReference>
<evidence type="ECO:0000313" key="8">
    <source>
        <dbReference type="EMBL" id="CAB0578634.1"/>
    </source>
</evidence>
<evidence type="ECO:0000313" key="9">
    <source>
        <dbReference type="Proteomes" id="UP000480222"/>
    </source>
</evidence>
<dbReference type="InterPro" id="IPR014284">
    <property type="entry name" value="RNA_pol_sigma-70_dom"/>
</dbReference>
<evidence type="ECO:0000256" key="5">
    <source>
        <dbReference type="ARBA" id="ARBA00023163"/>
    </source>
</evidence>
<dbReference type="SUPFAM" id="SSF88946">
    <property type="entry name" value="Sigma2 domain of RNA polymerase sigma factors"/>
    <property type="match status" value="1"/>
</dbReference>
<evidence type="ECO:0000256" key="1">
    <source>
        <dbReference type="ARBA" id="ARBA00010641"/>
    </source>
</evidence>
<dbReference type="InterPro" id="IPR007627">
    <property type="entry name" value="RNA_pol_sigma70_r2"/>
</dbReference>
<proteinExistence type="inferred from homology"/>
<organism evidence="8 9">
    <name type="scientific">Corynebacterium diphtheriae</name>
    <dbReference type="NCBI Taxonomy" id="1717"/>
    <lineage>
        <taxon>Bacteria</taxon>
        <taxon>Bacillati</taxon>
        <taxon>Actinomycetota</taxon>
        <taxon>Actinomycetes</taxon>
        <taxon>Mycobacteriales</taxon>
        <taxon>Corynebacteriaceae</taxon>
        <taxon>Corynebacterium</taxon>
    </lineage>
</organism>
<feature type="domain" description="RNA polymerase sigma factor 70 region 4 type 2" evidence="7">
    <location>
        <begin position="138"/>
        <end position="189"/>
    </location>
</feature>
<dbReference type="Gene3D" id="1.10.10.10">
    <property type="entry name" value="Winged helix-like DNA-binding domain superfamily/Winged helix DNA-binding domain"/>
    <property type="match status" value="1"/>
</dbReference>
<dbReference type="GO" id="GO:0016987">
    <property type="term" value="F:sigma factor activity"/>
    <property type="evidence" value="ECO:0007669"/>
    <property type="project" value="UniProtKB-KW"/>
</dbReference>
<dbReference type="InterPro" id="IPR013324">
    <property type="entry name" value="RNA_pol_sigma_r3/r4-like"/>
</dbReference>
<dbReference type="GO" id="GO:0006352">
    <property type="term" value="P:DNA-templated transcription initiation"/>
    <property type="evidence" value="ECO:0007669"/>
    <property type="project" value="InterPro"/>
</dbReference>